<evidence type="ECO:0000256" key="1">
    <source>
        <dbReference type="SAM" id="MobiDB-lite"/>
    </source>
</evidence>
<feature type="region of interest" description="Disordered" evidence="1">
    <location>
        <begin position="1"/>
        <end position="31"/>
    </location>
</feature>
<feature type="transmembrane region" description="Helical" evidence="2">
    <location>
        <begin position="75"/>
        <end position="95"/>
    </location>
</feature>
<comment type="caution">
    <text evidence="3">The sequence shown here is derived from an EMBL/GenBank/DDBJ whole genome shotgun (WGS) entry which is preliminary data.</text>
</comment>
<feature type="compositionally biased region" description="Basic and acidic residues" evidence="1">
    <location>
        <begin position="1"/>
        <end position="10"/>
    </location>
</feature>
<evidence type="ECO:0000313" key="3">
    <source>
        <dbReference type="EMBL" id="TDR30434.1"/>
    </source>
</evidence>
<name>A0A4R6Y705_9HYPH</name>
<evidence type="ECO:0000256" key="2">
    <source>
        <dbReference type="SAM" id="Phobius"/>
    </source>
</evidence>
<dbReference type="AlphaFoldDB" id="A0A4R6Y705"/>
<dbReference type="Gene3D" id="3.30.10.10">
    <property type="entry name" value="Trypsin Inhibitor V, subunit A"/>
    <property type="match status" value="1"/>
</dbReference>
<reference evidence="3 4" key="1">
    <citation type="submission" date="2019-03" db="EMBL/GenBank/DDBJ databases">
        <title>Genomic Encyclopedia of Type Strains, Phase IV (KMG-IV): sequencing the most valuable type-strain genomes for metagenomic binning, comparative biology and taxonomic classification.</title>
        <authorList>
            <person name="Goeker M."/>
        </authorList>
    </citation>
    <scope>NUCLEOTIDE SEQUENCE [LARGE SCALE GENOMIC DNA]</scope>
    <source>
        <strain evidence="3 4">DSM 11603</strain>
    </source>
</reference>
<organism evidence="3 4">
    <name type="scientific">Aquamicrobium defluvii</name>
    <dbReference type="NCBI Taxonomy" id="69279"/>
    <lineage>
        <taxon>Bacteria</taxon>
        <taxon>Pseudomonadati</taxon>
        <taxon>Pseudomonadota</taxon>
        <taxon>Alphaproteobacteria</taxon>
        <taxon>Hyphomicrobiales</taxon>
        <taxon>Phyllobacteriaceae</taxon>
        <taxon>Aquamicrobium</taxon>
    </lineage>
</organism>
<dbReference type="Proteomes" id="UP000294958">
    <property type="component" value="Unassembled WGS sequence"/>
</dbReference>
<evidence type="ECO:0000313" key="4">
    <source>
        <dbReference type="Proteomes" id="UP000294958"/>
    </source>
</evidence>
<keyword evidence="2" id="KW-1133">Transmembrane helix</keyword>
<keyword evidence="2" id="KW-0812">Transmembrane</keyword>
<gene>
    <name evidence="3" type="ORF">DES43_14418</name>
</gene>
<sequence length="218" mass="24347">MIRLAERRADGGPASLLTRRRGPVHRRWSRDDCRPPQLAYPAVLLPPSRDSLSFDDQNWTLGIPNNSARVSQLQFVAALSAIFFMTMVAASGVALSQGTTTTPAQQSEPKVIVEADPLPPFTYWAPENSTIRNHPRLPGVWITETADGPRIYYFGDRCRASEFQGFIGKQLDALPERPADATWRMTCSICAVTSNLGRERMNVFYDDDSREIISISCE</sequence>
<keyword evidence="2" id="KW-0472">Membrane</keyword>
<feature type="compositionally biased region" description="Basic residues" evidence="1">
    <location>
        <begin position="18"/>
        <end position="28"/>
    </location>
</feature>
<dbReference type="EMBL" id="SNZF01000044">
    <property type="protein sequence ID" value="TDR30434.1"/>
    <property type="molecule type" value="Genomic_DNA"/>
</dbReference>
<keyword evidence="4" id="KW-1185">Reference proteome</keyword>
<protein>
    <submittedName>
        <fullName evidence="3">Uncharacterized protein</fullName>
    </submittedName>
</protein>
<accession>A0A4R6Y705</accession>
<proteinExistence type="predicted"/>